<dbReference type="PANTHER" id="PTHR11610:SF37">
    <property type="entry name" value="GH01208P"/>
    <property type="match status" value="1"/>
</dbReference>
<dbReference type="InterPro" id="IPR029058">
    <property type="entry name" value="AB_hydrolase_fold"/>
</dbReference>
<dbReference type="EMBL" id="OW152821">
    <property type="protein sequence ID" value="CAH2076035.1"/>
    <property type="molecule type" value="Genomic_DNA"/>
</dbReference>
<sequence>MHTVCVVKMLQRVKALGLLPQLFSPKSGPGRKGRSLTEYLLTPLEDPLLIAQSSCLDRSRPTVVYTFGYQGRAAGPATTAVLTAYLAKKKRNLILLDWEEEAKMGLLGLQITYATSAAPNAKRIGEALGRALLTLSDAGIDLNDVHLMGHSLGAHLMGYTGRFTRARGKVVGRITGLDPAKALFEGAFAFFTPLDRTCARFVDIVHTDPGNYGTSKSTGTVDIWPNYYGRKGKQPGCPKQPTQTFSREDLCSHDRSWQFYVEAMLSGTNIPAVYSDSYQSWITDYKRYNQTLYMGDLINTRARGNYFCSTNAQTPFGRGTEGLRPDYQRASNTPKILSRVINSLR</sequence>
<comment type="subcellular location">
    <subcellularLocation>
        <location evidence="1">Secreted</location>
    </subcellularLocation>
</comment>
<organism evidence="6 7">
    <name type="scientific">Iphiclides podalirius</name>
    <name type="common">scarce swallowtail</name>
    <dbReference type="NCBI Taxonomy" id="110791"/>
    <lineage>
        <taxon>Eukaryota</taxon>
        <taxon>Metazoa</taxon>
        <taxon>Ecdysozoa</taxon>
        <taxon>Arthropoda</taxon>
        <taxon>Hexapoda</taxon>
        <taxon>Insecta</taxon>
        <taxon>Pterygota</taxon>
        <taxon>Neoptera</taxon>
        <taxon>Endopterygota</taxon>
        <taxon>Lepidoptera</taxon>
        <taxon>Glossata</taxon>
        <taxon>Ditrysia</taxon>
        <taxon>Papilionoidea</taxon>
        <taxon>Papilionidae</taxon>
        <taxon>Papilioninae</taxon>
        <taxon>Iphiclides</taxon>
    </lineage>
</organism>
<reference evidence="6" key="1">
    <citation type="submission" date="2022-03" db="EMBL/GenBank/DDBJ databases">
        <authorList>
            <person name="Martin H S."/>
        </authorList>
    </citation>
    <scope>NUCLEOTIDE SEQUENCE</scope>
</reference>
<dbReference type="InterPro" id="IPR000734">
    <property type="entry name" value="TAG_lipase"/>
</dbReference>
<keyword evidence="7" id="KW-1185">Reference proteome</keyword>
<evidence type="ECO:0000313" key="6">
    <source>
        <dbReference type="EMBL" id="CAH2076035.1"/>
    </source>
</evidence>
<gene>
    <name evidence="6" type="ORF">IPOD504_LOCUS17101</name>
</gene>
<evidence type="ECO:0000256" key="3">
    <source>
        <dbReference type="ARBA" id="ARBA00022525"/>
    </source>
</evidence>
<evidence type="ECO:0000256" key="2">
    <source>
        <dbReference type="ARBA" id="ARBA00010701"/>
    </source>
</evidence>
<dbReference type="Gene3D" id="3.40.50.1820">
    <property type="entry name" value="alpha/beta hydrolase"/>
    <property type="match status" value="1"/>
</dbReference>
<accession>A0ABN8J4Z4</accession>
<evidence type="ECO:0000256" key="4">
    <source>
        <dbReference type="RuleBase" id="RU004262"/>
    </source>
</evidence>
<feature type="domain" description="Lipase" evidence="5">
    <location>
        <begin position="54"/>
        <end position="316"/>
    </location>
</feature>
<comment type="similarity">
    <text evidence="2 4">Belongs to the AB hydrolase superfamily. Lipase family.</text>
</comment>
<keyword evidence="3" id="KW-0964">Secreted</keyword>
<feature type="non-terminal residue" evidence="6">
    <location>
        <position position="1"/>
    </location>
</feature>
<dbReference type="Pfam" id="PF00151">
    <property type="entry name" value="Lipase"/>
    <property type="match status" value="1"/>
</dbReference>
<protein>
    <recommendedName>
        <fullName evidence="5">Lipase domain-containing protein</fullName>
    </recommendedName>
</protein>
<evidence type="ECO:0000259" key="5">
    <source>
        <dbReference type="Pfam" id="PF00151"/>
    </source>
</evidence>
<evidence type="ECO:0000256" key="1">
    <source>
        <dbReference type="ARBA" id="ARBA00004613"/>
    </source>
</evidence>
<name>A0ABN8J4Z4_9NEOP</name>
<dbReference type="Proteomes" id="UP000837857">
    <property type="component" value="Chromosome 9"/>
</dbReference>
<dbReference type="PRINTS" id="PR00821">
    <property type="entry name" value="TAGLIPASE"/>
</dbReference>
<dbReference type="PANTHER" id="PTHR11610">
    <property type="entry name" value="LIPASE"/>
    <property type="match status" value="1"/>
</dbReference>
<dbReference type="InterPro" id="IPR013818">
    <property type="entry name" value="Lipase"/>
</dbReference>
<evidence type="ECO:0000313" key="7">
    <source>
        <dbReference type="Proteomes" id="UP000837857"/>
    </source>
</evidence>
<proteinExistence type="inferred from homology"/>
<dbReference type="SUPFAM" id="SSF53474">
    <property type="entry name" value="alpha/beta-Hydrolases"/>
    <property type="match status" value="1"/>
</dbReference>